<protein>
    <submittedName>
        <fullName evidence="1">Uncharacterized protein</fullName>
    </submittedName>
</protein>
<evidence type="ECO:0000313" key="2">
    <source>
        <dbReference type="Proteomes" id="UP000477311"/>
    </source>
</evidence>
<organism evidence="1 2">
    <name type="scientific">Limisphaera ngatamarikiensis</name>
    <dbReference type="NCBI Taxonomy" id="1324935"/>
    <lineage>
        <taxon>Bacteria</taxon>
        <taxon>Pseudomonadati</taxon>
        <taxon>Verrucomicrobiota</taxon>
        <taxon>Verrucomicrobiia</taxon>
        <taxon>Limisphaerales</taxon>
        <taxon>Limisphaeraceae</taxon>
        <taxon>Limisphaera</taxon>
    </lineage>
</organism>
<evidence type="ECO:0000313" key="1">
    <source>
        <dbReference type="EMBL" id="NGO40386.1"/>
    </source>
</evidence>
<reference evidence="1 2" key="1">
    <citation type="submission" date="2020-02" db="EMBL/GenBank/DDBJ databases">
        <title>Draft genome sequence of Limisphaera ngatamarikiensis NGM72.4T, a thermophilic Verrucomicrobia grouped in subdivision 3.</title>
        <authorList>
            <person name="Carere C.R."/>
            <person name="Steen J."/>
            <person name="Hugenholtz P."/>
            <person name="Stott M.B."/>
        </authorList>
    </citation>
    <scope>NUCLEOTIDE SEQUENCE [LARGE SCALE GENOMIC DNA]</scope>
    <source>
        <strain evidence="1 2">NGM72.4</strain>
    </source>
</reference>
<dbReference type="EMBL" id="JAAKYA010000088">
    <property type="protein sequence ID" value="NGO40386.1"/>
    <property type="molecule type" value="Genomic_DNA"/>
</dbReference>
<proteinExistence type="predicted"/>
<dbReference type="RefSeq" id="WP_165108935.1">
    <property type="nucleotide sequence ID" value="NZ_JAAKYA010000088.1"/>
</dbReference>
<accession>A0A6M1RKU2</accession>
<feature type="non-terminal residue" evidence="1">
    <location>
        <position position="82"/>
    </location>
</feature>
<gene>
    <name evidence="1" type="ORF">G4L39_13410</name>
</gene>
<sequence>MRRCWTEWYINDLFYTYAEGQRSTSTNGQYGAEYTTAMLTALVSSLVRERLPATMDDALAYEGTPMAANDLASDESCASAIG</sequence>
<dbReference type="AlphaFoldDB" id="A0A6M1RKU2"/>
<name>A0A6M1RKU2_9BACT</name>
<dbReference type="Proteomes" id="UP000477311">
    <property type="component" value="Unassembled WGS sequence"/>
</dbReference>
<keyword evidence="2" id="KW-1185">Reference proteome</keyword>
<comment type="caution">
    <text evidence="1">The sequence shown here is derived from an EMBL/GenBank/DDBJ whole genome shotgun (WGS) entry which is preliminary data.</text>
</comment>